<dbReference type="EMBL" id="JARFYM010000029">
    <property type="protein sequence ID" value="MDL2402410.1"/>
    <property type="molecule type" value="Genomic_DNA"/>
</dbReference>
<protein>
    <recommendedName>
        <fullName evidence="3">Regulatory protein RecX</fullName>
    </recommendedName>
</protein>
<keyword evidence="2" id="KW-1185">Reference proteome</keyword>
<proteinExistence type="predicted"/>
<name>A0ABT7K322_9HYPH</name>
<sequence length="117" mass="13277">MEQLSMAVVTDELKRKRAEIGVPIEDLRKQIAILEQQQAAFEIVVRSYEPDYSPEAVNSKNFERRGFVFRMLRQAGRPITAADFATAFAREKGLGEYAIARSYRQPLIADARSARQG</sequence>
<evidence type="ECO:0000313" key="2">
    <source>
        <dbReference type="Proteomes" id="UP001172645"/>
    </source>
</evidence>
<dbReference type="Proteomes" id="UP001172645">
    <property type="component" value="Unassembled WGS sequence"/>
</dbReference>
<reference evidence="1" key="1">
    <citation type="submission" date="2023-06" db="EMBL/GenBank/DDBJ databases">
        <title>Phylogenetic Diversity of Rhizobium strains.</title>
        <authorList>
            <person name="Moura F.T."/>
            <person name="Helene L.C.F."/>
            <person name="Hungria M."/>
        </authorList>
    </citation>
    <scope>NUCLEOTIDE SEQUENCE</scope>
    <source>
        <strain evidence="1">CCGE526</strain>
    </source>
</reference>
<accession>A0ABT7K322</accession>
<gene>
    <name evidence="1" type="ORF">PY649_26300</name>
</gene>
<organism evidence="1 2">
    <name type="scientific">Rhizobium mayense</name>
    <dbReference type="NCBI Taxonomy" id="1312184"/>
    <lineage>
        <taxon>Bacteria</taxon>
        <taxon>Pseudomonadati</taxon>
        <taxon>Pseudomonadota</taxon>
        <taxon>Alphaproteobacteria</taxon>
        <taxon>Hyphomicrobiales</taxon>
        <taxon>Rhizobiaceae</taxon>
        <taxon>Rhizobium/Agrobacterium group</taxon>
        <taxon>Rhizobium</taxon>
    </lineage>
</organism>
<evidence type="ECO:0008006" key="3">
    <source>
        <dbReference type="Google" id="ProtNLM"/>
    </source>
</evidence>
<evidence type="ECO:0000313" key="1">
    <source>
        <dbReference type="EMBL" id="MDL2402410.1"/>
    </source>
</evidence>
<dbReference type="RefSeq" id="WP_285871794.1">
    <property type="nucleotide sequence ID" value="NZ_JARFYM010000029.1"/>
</dbReference>
<comment type="caution">
    <text evidence="1">The sequence shown here is derived from an EMBL/GenBank/DDBJ whole genome shotgun (WGS) entry which is preliminary data.</text>
</comment>